<dbReference type="InterPro" id="IPR034015">
    <property type="entry name" value="M1_LTA4H"/>
</dbReference>
<feature type="active site" description="Proton acceptor" evidence="1">
    <location>
        <position position="340"/>
    </location>
</feature>
<feature type="binding site" evidence="2">
    <location>
        <position position="362"/>
    </location>
    <ligand>
        <name>Zn(2+)</name>
        <dbReference type="ChEBI" id="CHEBI:29105"/>
        <note>catalytic</note>
    </ligand>
</feature>
<dbReference type="RefSeq" id="WP_084239381.1">
    <property type="nucleotide sequence ID" value="NZ_FWXT01000001.1"/>
</dbReference>
<dbReference type="AlphaFoldDB" id="A0A1W2BZC8"/>
<organism evidence="5 6">
    <name type="scientific">Pedobacter africanus</name>
    <dbReference type="NCBI Taxonomy" id="151894"/>
    <lineage>
        <taxon>Bacteria</taxon>
        <taxon>Pseudomonadati</taxon>
        <taxon>Bacteroidota</taxon>
        <taxon>Sphingobacteriia</taxon>
        <taxon>Sphingobacteriales</taxon>
        <taxon>Sphingobacteriaceae</taxon>
        <taxon>Pedobacter</taxon>
    </lineage>
</organism>
<feature type="binding site" evidence="2">
    <location>
        <position position="343"/>
    </location>
    <ligand>
        <name>Zn(2+)</name>
        <dbReference type="ChEBI" id="CHEBI:29105"/>
        <note>catalytic</note>
    </ligand>
</feature>
<accession>A0A1W2BZC8</accession>
<feature type="active site" description="Proton donor" evidence="1">
    <location>
        <position position="414"/>
    </location>
</feature>
<keyword evidence="2" id="KW-0862">Zinc</keyword>
<feature type="chain" id="PRO_5010699674" evidence="3">
    <location>
        <begin position="22"/>
        <end position="553"/>
    </location>
</feature>
<dbReference type="InterPro" id="IPR014782">
    <property type="entry name" value="Peptidase_M1_dom"/>
</dbReference>
<dbReference type="EMBL" id="FWXT01000001">
    <property type="protein sequence ID" value="SMC77838.1"/>
    <property type="molecule type" value="Genomic_DNA"/>
</dbReference>
<evidence type="ECO:0000259" key="4">
    <source>
        <dbReference type="Pfam" id="PF01433"/>
    </source>
</evidence>
<evidence type="ECO:0000313" key="6">
    <source>
        <dbReference type="Proteomes" id="UP000192756"/>
    </source>
</evidence>
<keyword evidence="6" id="KW-1185">Reference proteome</keyword>
<evidence type="ECO:0000256" key="2">
    <source>
        <dbReference type="PIRSR" id="PIRSR634015-3"/>
    </source>
</evidence>
<feature type="domain" description="Peptidase M1 membrane alanine aminopeptidase" evidence="4">
    <location>
        <begin position="336"/>
        <end position="474"/>
    </location>
</feature>
<evidence type="ECO:0000313" key="5">
    <source>
        <dbReference type="EMBL" id="SMC77838.1"/>
    </source>
</evidence>
<keyword evidence="2" id="KW-0479">Metal-binding</keyword>
<dbReference type="InterPro" id="IPR027268">
    <property type="entry name" value="Peptidase_M4/M1_CTD_sf"/>
</dbReference>
<proteinExistence type="predicted"/>
<dbReference type="CDD" id="cd09603">
    <property type="entry name" value="M1_APN_like"/>
    <property type="match status" value="1"/>
</dbReference>
<evidence type="ECO:0000256" key="1">
    <source>
        <dbReference type="PIRSR" id="PIRSR634015-1"/>
    </source>
</evidence>
<dbReference type="STRING" id="151894.SAMN04488524_2742"/>
<dbReference type="Pfam" id="PF01433">
    <property type="entry name" value="Peptidase_M1"/>
    <property type="match status" value="1"/>
</dbReference>
<sequence>MKTFLYTAIALLLFITGTASAQLMDGPQQYSRADTLRGKLTPLRSCYDLKYYHLDIKVDINNKSISGSNEFQFTATQNFSQLQFDLFSNLKVEKVVYNNQELKFKREFNAVFVTFPKTISKGAKASFTVYYSGKPVIAKRPPWDGGFIFSKDKSGNPWVSVACQGFGASSWWPNKDHQSDEVDSMLISISVPKGLQEVSNGRLRSIVQQPGNYTQYNWFVANPINNYNVTLYIGRYAHWTAEYKGEKGNLSLDFWSLQEDSTKARPHWDADIKPMLQSFEHWFGPYPFYEDGYKIVQAPHLGMEHQSAIAYGNGFRKGYQGNDLSDSGWGLKFDFITIHESGHEWFGNNITTKDIADMWVHESFTNYSEALFTESRYGKEAATAYVKGIRANVKNDRPIIGHYDVNSEGSGDMYYKGANMLHLIRQLINNDKKFRNILRGLNKTFYHKTVTTKQVEDYITAQSGLKLSKIFDQYLRSKDIPVLEYQISGGLLKYRWLASVKDFDMPVKVSLKPGVFSYIYPSEAWKTTTVDPQITNKSFQADPNFYIGLKPVN</sequence>
<dbReference type="SUPFAM" id="SSF63737">
    <property type="entry name" value="Leukotriene A4 hydrolase N-terminal domain"/>
    <property type="match status" value="1"/>
</dbReference>
<reference evidence="6" key="1">
    <citation type="submission" date="2017-04" db="EMBL/GenBank/DDBJ databases">
        <authorList>
            <person name="Varghese N."/>
            <person name="Submissions S."/>
        </authorList>
    </citation>
    <scope>NUCLEOTIDE SEQUENCE [LARGE SCALE GENOMIC DNA]</scope>
    <source>
        <strain evidence="6">DSM 12126</strain>
    </source>
</reference>
<gene>
    <name evidence="5" type="ORF">SAMN04488524_2742</name>
</gene>
<keyword evidence="3" id="KW-0732">Signal</keyword>
<evidence type="ECO:0000256" key="3">
    <source>
        <dbReference type="SAM" id="SignalP"/>
    </source>
</evidence>
<protein>
    <submittedName>
        <fullName evidence="5">Peptidase family M1</fullName>
    </submittedName>
</protein>
<dbReference type="GO" id="GO:0008270">
    <property type="term" value="F:zinc ion binding"/>
    <property type="evidence" value="ECO:0007669"/>
    <property type="project" value="InterPro"/>
</dbReference>
<dbReference type="Gene3D" id="1.10.390.10">
    <property type="entry name" value="Neutral Protease Domain 2"/>
    <property type="match status" value="1"/>
</dbReference>
<feature type="signal peptide" evidence="3">
    <location>
        <begin position="1"/>
        <end position="21"/>
    </location>
</feature>
<comment type="cofactor">
    <cofactor evidence="2">
        <name>Zn(2+)</name>
        <dbReference type="ChEBI" id="CHEBI:29105"/>
    </cofactor>
    <text evidence="2">Binds 1 zinc ion per subunit.</text>
</comment>
<dbReference type="SUPFAM" id="SSF55486">
    <property type="entry name" value="Metalloproteases ('zincins'), catalytic domain"/>
    <property type="match status" value="1"/>
</dbReference>
<dbReference type="OrthoDB" id="100605at2"/>
<name>A0A1W2BZC8_9SPHI</name>
<dbReference type="PANTHER" id="PTHR45726">
    <property type="entry name" value="LEUKOTRIENE A-4 HYDROLASE"/>
    <property type="match status" value="1"/>
</dbReference>
<dbReference type="Proteomes" id="UP000192756">
    <property type="component" value="Unassembled WGS sequence"/>
</dbReference>
<dbReference type="Gene3D" id="2.60.40.1730">
    <property type="entry name" value="tricorn interacting facor f3 domain"/>
    <property type="match status" value="1"/>
</dbReference>
<dbReference type="GO" id="GO:0008237">
    <property type="term" value="F:metallopeptidase activity"/>
    <property type="evidence" value="ECO:0007669"/>
    <property type="project" value="InterPro"/>
</dbReference>
<dbReference type="PANTHER" id="PTHR45726:SF3">
    <property type="entry name" value="LEUKOTRIENE A-4 HYDROLASE"/>
    <property type="match status" value="1"/>
</dbReference>
<dbReference type="InterPro" id="IPR042097">
    <property type="entry name" value="Aminopeptidase_N-like_N_sf"/>
</dbReference>
<feature type="binding site" evidence="2">
    <location>
        <position position="339"/>
    </location>
    <ligand>
        <name>Zn(2+)</name>
        <dbReference type="ChEBI" id="CHEBI:29105"/>
        <note>catalytic</note>
    </ligand>
</feature>